<protein>
    <submittedName>
        <fullName evidence="1">Uncharacterized protein</fullName>
    </submittedName>
</protein>
<accession>A0ACB8Y3Z6</accession>
<evidence type="ECO:0000313" key="1">
    <source>
        <dbReference type="EMBL" id="KAI3678320.1"/>
    </source>
</evidence>
<evidence type="ECO:0000313" key="2">
    <source>
        <dbReference type="Proteomes" id="UP001055879"/>
    </source>
</evidence>
<sequence>MLEDIFSNPNPVARVATVVPPSMPPIFTGEMEHIPRVELASPDPVMQEANPQRDMVASVMQMVTSAMDNQQEVFLKMLEERDASLRRPEVVAENAVAGSGRTGDGIRTEWVLAIETGPASKGCSYKSFMGCKPPEFAGADDPVACMRWLREIEQAFRA</sequence>
<dbReference type="EMBL" id="CM042060">
    <property type="protein sequence ID" value="KAI3678320.1"/>
    <property type="molecule type" value="Genomic_DNA"/>
</dbReference>
<reference evidence="2" key="1">
    <citation type="journal article" date="2022" name="Mol. Ecol. Resour.">
        <title>The genomes of chicory, endive, great burdock and yacon provide insights into Asteraceae palaeo-polyploidization history and plant inulin production.</title>
        <authorList>
            <person name="Fan W."/>
            <person name="Wang S."/>
            <person name="Wang H."/>
            <person name="Wang A."/>
            <person name="Jiang F."/>
            <person name="Liu H."/>
            <person name="Zhao H."/>
            <person name="Xu D."/>
            <person name="Zhang Y."/>
        </authorList>
    </citation>
    <scope>NUCLEOTIDE SEQUENCE [LARGE SCALE GENOMIC DNA]</scope>
    <source>
        <strain evidence="2">cv. Niubang</strain>
    </source>
</reference>
<comment type="caution">
    <text evidence="1">The sequence shown here is derived from an EMBL/GenBank/DDBJ whole genome shotgun (WGS) entry which is preliminary data.</text>
</comment>
<name>A0ACB8Y3Z6_ARCLA</name>
<gene>
    <name evidence="1" type="ORF">L6452_37607</name>
</gene>
<dbReference type="Proteomes" id="UP001055879">
    <property type="component" value="Linkage Group LG14"/>
</dbReference>
<reference evidence="1 2" key="2">
    <citation type="journal article" date="2022" name="Mol. Ecol. Resour.">
        <title>The genomes of chicory, endive, great burdock and yacon provide insights into Asteraceae paleo-polyploidization history and plant inulin production.</title>
        <authorList>
            <person name="Fan W."/>
            <person name="Wang S."/>
            <person name="Wang H."/>
            <person name="Wang A."/>
            <person name="Jiang F."/>
            <person name="Liu H."/>
            <person name="Zhao H."/>
            <person name="Xu D."/>
            <person name="Zhang Y."/>
        </authorList>
    </citation>
    <scope>NUCLEOTIDE SEQUENCE [LARGE SCALE GENOMIC DNA]</scope>
    <source>
        <strain evidence="2">cv. Niubang</strain>
    </source>
</reference>
<organism evidence="1 2">
    <name type="scientific">Arctium lappa</name>
    <name type="common">Greater burdock</name>
    <name type="synonym">Lappa major</name>
    <dbReference type="NCBI Taxonomy" id="4217"/>
    <lineage>
        <taxon>Eukaryota</taxon>
        <taxon>Viridiplantae</taxon>
        <taxon>Streptophyta</taxon>
        <taxon>Embryophyta</taxon>
        <taxon>Tracheophyta</taxon>
        <taxon>Spermatophyta</taxon>
        <taxon>Magnoliopsida</taxon>
        <taxon>eudicotyledons</taxon>
        <taxon>Gunneridae</taxon>
        <taxon>Pentapetalae</taxon>
        <taxon>asterids</taxon>
        <taxon>campanulids</taxon>
        <taxon>Asterales</taxon>
        <taxon>Asteraceae</taxon>
        <taxon>Carduoideae</taxon>
        <taxon>Cardueae</taxon>
        <taxon>Arctiinae</taxon>
        <taxon>Arctium</taxon>
    </lineage>
</organism>
<keyword evidence="2" id="KW-1185">Reference proteome</keyword>
<proteinExistence type="predicted"/>